<dbReference type="GO" id="GO:0030288">
    <property type="term" value="C:outer membrane-bounded periplasmic space"/>
    <property type="evidence" value="ECO:0007669"/>
    <property type="project" value="TreeGrafter"/>
</dbReference>
<evidence type="ECO:0000256" key="1">
    <source>
        <dbReference type="ARBA" id="ARBA00022729"/>
    </source>
</evidence>
<reference evidence="2 3" key="2">
    <citation type="submission" date="2017-06" db="EMBL/GenBank/DDBJ databases">
        <title>Complete genome sequence of Vibrio sp. 2521-89, a close relative of Vibrio cholerae isolated from lake water in New Mexico, USA.</title>
        <authorList>
            <person name="Liang K."/>
            <person name="Orata F.D."/>
            <person name="Winkjer N.S."/>
            <person name="Tarr C.L."/>
            <person name="Boucher Y."/>
        </authorList>
    </citation>
    <scope>NUCLEOTIDE SEQUENCE [LARGE SCALE GENOMIC DNA]</scope>
    <source>
        <strain evidence="2 3">2521-89</strain>
    </source>
</reference>
<protein>
    <submittedName>
        <fullName evidence="2">ABC transporter substrate-binding protein</fullName>
    </submittedName>
</protein>
<organism evidence="2 3">
    <name type="scientific">Vibrio tarriae</name>
    <dbReference type="NCBI Taxonomy" id="2014742"/>
    <lineage>
        <taxon>Bacteria</taxon>
        <taxon>Pseudomonadati</taxon>
        <taxon>Pseudomonadota</taxon>
        <taxon>Gammaproteobacteria</taxon>
        <taxon>Vibrionales</taxon>
        <taxon>Vibrionaceae</taxon>
        <taxon>Vibrio</taxon>
    </lineage>
</organism>
<name>A0AAU8WQJ5_9VIBR</name>
<keyword evidence="1" id="KW-0732">Signal</keyword>
<dbReference type="KEGG" id="vti:CEQ48_04865"/>
<dbReference type="AlphaFoldDB" id="A0AAU8WQJ5"/>
<dbReference type="PANTHER" id="PTHR30006:SF25">
    <property type="entry name" value="PHOSPHOGLYCERATE TRANSPORT REGULATORY PROTEIN PGTC"/>
    <property type="match status" value="1"/>
</dbReference>
<evidence type="ECO:0000313" key="2">
    <source>
        <dbReference type="EMBL" id="ASK54111.1"/>
    </source>
</evidence>
<keyword evidence="3" id="KW-1185">Reference proteome</keyword>
<dbReference type="EMBL" id="CP022352">
    <property type="protein sequence ID" value="ASK54111.1"/>
    <property type="molecule type" value="Genomic_DNA"/>
</dbReference>
<dbReference type="Pfam" id="PF13343">
    <property type="entry name" value="SBP_bac_6"/>
    <property type="match status" value="1"/>
</dbReference>
<reference evidence="3" key="1">
    <citation type="journal article" date="2017" name="Genome Announc.">
        <title>Complete Genome Sequence of Vibrio sp. Strain 2521-89, a Close Relative of Vibrio cholerae Isolated from Lake Water in New Mexico, USA.</title>
        <authorList>
            <person name="Liang K."/>
            <person name="Orata F.D."/>
            <person name="Winkjer N.S."/>
            <person name="Rowe L.A."/>
            <person name="Tarr C.L."/>
            <person name="Boucher Y."/>
        </authorList>
    </citation>
    <scope>NUCLEOTIDE SEQUENCE [LARGE SCALE GENOMIC DNA]</scope>
    <source>
        <strain evidence="3">2521-89</strain>
    </source>
</reference>
<dbReference type="Gene3D" id="3.40.190.10">
    <property type="entry name" value="Periplasmic binding protein-like II"/>
    <property type="match status" value="2"/>
</dbReference>
<evidence type="ECO:0000313" key="3">
    <source>
        <dbReference type="Proteomes" id="UP000198371"/>
    </source>
</evidence>
<dbReference type="PANTHER" id="PTHR30006">
    <property type="entry name" value="THIAMINE-BINDING PERIPLASMIC PROTEIN-RELATED"/>
    <property type="match status" value="1"/>
</dbReference>
<dbReference type="Proteomes" id="UP000198371">
    <property type="component" value="Chromosome 2"/>
</dbReference>
<dbReference type="SUPFAM" id="SSF53850">
    <property type="entry name" value="Periplasmic binding protein-like II"/>
    <property type="match status" value="1"/>
</dbReference>
<sequence length="441" mass="49829">MNAQNLGVYRMQRWIFALILPSVLLSFGMLPTAAQAGERELVILTTFSREPLLPLVEEFSRRYQGIEVQIIHRRAQSSVQLLNKSYIQNIDLVLSSSPYLMQHLAESGKLVTLPEPMQTPEWLKPYALPITEQVATIGYSGAGLVWNQDYLKTHQLPEPKQFIDLAKPIYFGHVTMSTPSRSGTTQMMVESILAKYGWQKGWEILLRVGANLATASARSFGVSDYIANGQFGIGPTIDSYALILGRKLDYVQFAYDESFTLMPTYVAQVRQNHNDQYAKAFIELLMSTSVQTNMEGNDFAKHSLQDKSLFNEQFTRLPMGSIIRREECINALFDLAITKQLPQLKDTLLAVLEAKAQFARRPTVLDKIDQIEQTVFAMPITEQEVDTLATLLSPSSELNEEQQAEHAMLLAEKGHEWQSRLAKQLEQANQQLKILLAEEAQ</sequence>
<accession>A0AAU8WQJ5</accession>
<gene>
    <name evidence="2" type="ORF">CEQ48_04865</name>
</gene>
<proteinExistence type="predicted"/>